<dbReference type="GO" id="GO:0016020">
    <property type="term" value="C:membrane"/>
    <property type="evidence" value="ECO:0007669"/>
    <property type="project" value="UniProtKB-SubCell"/>
</dbReference>
<organism evidence="4 5">
    <name type="scientific">Stentor coeruleus</name>
    <dbReference type="NCBI Taxonomy" id="5963"/>
    <lineage>
        <taxon>Eukaryota</taxon>
        <taxon>Sar</taxon>
        <taxon>Alveolata</taxon>
        <taxon>Ciliophora</taxon>
        <taxon>Postciliodesmatophora</taxon>
        <taxon>Heterotrichea</taxon>
        <taxon>Heterotrichida</taxon>
        <taxon>Stentoridae</taxon>
        <taxon>Stentor</taxon>
    </lineage>
</organism>
<evidence type="ECO:0000313" key="4">
    <source>
        <dbReference type="EMBL" id="OMJ95559.1"/>
    </source>
</evidence>
<dbReference type="Proteomes" id="UP000187209">
    <property type="component" value="Unassembled WGS sequence"/>
</dbReference>
<protein>
    <recommendedName>
        <fullName evidence="6">PSI domain-containing protein</fullName>
    </recommendedName>
</protein>
<dbReference type="InterPro" id="IPR002165">
    <property type="entry name" value="Plexin_repeat"/>
</dbReference>
<keyword evidence="5" id="KW-1185">Reference proteome</keyword>
<evidence type="ECO:0000313" key="5">
    <source>
        <dbReference type="Proteomes" id="UP000187209"/>
    </source>
</evidence>
<keyword evidence="3" id="KW-0325">Glycoprotein</keyword>
<name>A0A1R2D2R3_9CILI</name>
<gene>
    <name evidence="4" type="ORF">SteCoe_970</name>
</gene>
<keyword evidence="2" id="KW-0472">Membrane</keyword>
<dbReference type="Pfam" id="PF01437">
    <property type="entry name" value="PSI"/>
    <property type="match status" value="1"/>
</dbReference>
<evidence type="ECO:0000256" key="2">
    <source>
        <dbReference type="ARBA" id="ARBA00023136"/>
    </source>
</evidence>
<sequence>MLTLFMMIASAIAQHTDVIGETYSNTIDSESSSAITYNKASIGKYYIQDTAGWISPRIVDDLSLVISDGPIINTAETIPSNTQYYDGSSNLSSSSLRCRLMVSMTSCFSASNCGWCKSLGRCIPGSEEAPLYPCESGMYIYSN</sequence>
<dbReference type="OrthoDB" id="10414676at2759"/>
<evidence type="ECO:0000256" key="1">
    <source>
        <dbReference type="ARBA" id="ARBA00004370"/>
    </source>
</evidence>
<dbReference type="AlphaFoldDB" id="A0A1R2D2R3"/>
<dbReference type="EMBL" id="MPUH01000010">
    <property type="protein sequence ID" value="OMJ95559.1"/>
    <property type="molecule type" value="Genomic_DNA"/>
</dbReference>
<evidence type="ECO:0000256" key="3">
    <source>
        <dbReference type="ARBA" id="ARBA00023180"/>
    </source>
</evidence>
<comment type="caution">
    <text evidence="4">The sequence shown here is derived from an EMBL/GenBank/DDBJ whole genome shotgun (WGS) entry which is preliminary data.</text>
</comment>
<comment type="subcellular location">
    <subcellularLocation>
        <location evidence="1">Membrane</location>
    </subcellularLocation>
</comment>
<reference evidence="4 5" key="1">
    <citation type="submission" date="2016-11" db="EMBL/GenBank/DDBJ databases">
        <title>The macronuclear genome of Stentor coeruleus: a giant cell with tiny introns.</title>
        <authorList>
            <person name="Slabodnick M."/>
            <person name="Ruby J.G."/>
            <person name="Reiff S.B."/>
            <person name="Swart E.C."/>
            <person name="Gosai S."/>
            <person name="Prabakaran S."/>
            <person name="Witkowska E."/>
            <person name="Larue G.E."/>
            <person name="Fisher S."/>
            <person name="Freeman R.M."/>
            <person name="Gunawardena J."/>
            <person name="Chu W."/>
            <person name="Stover N.A."/>
            <person name="Gregory B.D."/>
            <person name="Nowacki M."/>
            <person name="Derisi J."/>
            <person name="Roy S.W."/>
            <person name="Marshall W.F."/>
            <person name="Sood P."/>
        </authorList>
    </citation>
    <scope>NUCLEOTIDE SEQUENCE [LARGE SCALE GENOMIC DNA]</scope>
    <source>
        <strain evidence="4">WM001</strain>
    </source>
</reference>
<proteinExistence type="predicted"/>
<accession>A0A1R2D2R3</accession>
<evidence type="ECO:0008006" key="6">
    <source>
        <dbReference type="Google" id="ProtNLM"/>
    </source>
</evidence>